<keyword evidence="1" id="KW-0812">Transmembrane</keyword>
<dbReference type="AlphaFoldDB" id="A0A061J4C9"/>
<evidence type="ECO:0000313" key="2">
    <source>
        <dbReference type="EMBL" id="ESL09724.1"/>
    </source>
</evidence>
<feature type="transmembrane region" description="Helical" evidence="1">
    <location>
        <begin position="344"/>
        <end position="368"/>
    </location>
</feature>
<keyword evidence="3" id="KW-1185">Reference proteome</keyword>
<name>A0A061J4C9_TRYRA</name>
<dbReference type="OrthoDB" id="264354at2759"/>
<sequence>MIHTVMLSIFAGVVVHFALSPYMLTFPASLSAFLVELSLTRVLAYWMIGIVCSMVSLQVDSNIIFPLFAPGVELYFVRSMDPDLDDEEDYWGFVLSQVIDFNLFRAGVDFIRLCFVELAALYVFLAAPLYAMFAAYGAITKDTASGPLMLPLASGFPVVMVEPQGDGVGAWLNSDLTPEMRSLVGSYSEYLFFLLARYITRSSRGVLAWLMNNPHWLNCAANALIVLGTGTAISCIVLFPVKHIQLKFLRGVGVFLARHVVHLEDYLFDAQRLSILDDWLHSDDQSELPFPALQIPALLLPRQLLLPPGSVVPKHLNLRLAIFSFLFFAISGALFWTIPVAVMTLLLVFLPYSVPLVCVSINLIFLVFSPRRYVYVAARVLLLCVIFVLGVPLQSLFFCASLWNLSRLQLVLDTLEFDHKLWRTVGAYNGETEDAAQFSGG</sequence>
<accession>A0A061J4C9</accession>
<feature type="transmembrane region" description="Helical" evidence="1">
    <location>
        <begin position="320"/>
        <end position="338"/>
    </location>
</feature>
<feature type="transmembrane region" description="Helical" evidence="1">
    <location>
        <begin position="220"/>
        <end position="241"/>
    </location>
</feature>
<feature type="transmembrane region" description="Helical" evidence="1">
    <location>
        <begin position="6"/>
        <end position="35"/>
    </location>
</feature>
<comment type="caution">
    <text evidence="2">The sequence shown here is derived from an EMBL/GenBank/DDBJ whole genome shotgun (WGS) entry which is preliminary data.</text>
</comment>
<evidence type="ECO:0000313" key="3">
    <source>
        <dbReference type="Proteomes" id="UP000031737"/>
    </source>
</evidence>
<feature type="transmembrane region" description="Helical" evidence="1">
    <location>
        <begin position="120"/>
        <end position="139"/>
    </location>
</feature>
<reference evidence="2 3" key="1">
    <citation type="submission" date="2013-07" db="EMBL/GenBank/DDBJ databases">
        <authorList>
            <person name="Stoco P.H."/>
            <person name="Wagner G."/>
            <person name="Gerber A."/>
            <person name="Zaha A."/>
            <person name="Thompson C."/>
            <person name="Bartholomeu D.C."/>
            <person name="Luckemeyer D.D."/>
            <person name="Bahia D."/>
            <person name="Loreto E."/>
            <person name="Prestes E.B."/>
            <person name="Lima F.M."/>
            <person name="Rodrigues-Luiz G."/>
            <person name="Vallejo G.A."/>
            <person name="Filho J.F."/>
            <person name="Monteiro K.M."/>
            <person name="Tyler K.M."/>
            <person name="de Almeida L.G."/>
            <person name="Ortiz M.F."/>
            <person name="Siervo M.A."/>
            <person name="de Moraes M.H."/>
            <person name="Cunha O.L."/>
            <person name="Mendonca-Neto R."/>
            <person name="Silva R."/>
            <person name="Teixeira S.M."/>
            <person name="Murta S.M."/>
            <person name="Sincero T.C."/>
            <person name="Mendes T.A."/>
            <person name="Urmenyi T.P."/>
            <person name="Silva V.G."/>
            <person name="da Rocha W.D."/>
            <person name="Andersson B."/>
            <person name="Romanha A.J."/>
            <person name="Steindel M."/>
            <person name="de Vasconcelos A.T."/>
            <person name="Grisard E.C."/>
        </authorList>
    </citation>
    <scope>NUCLEOTIDE SEQUENCE [LARGE SCALE GENOMIC DNA]</scope>
    <source>
        <strain evidence="2 3">SC58</strain>
    </source>
</reference>
<feature type="transmembrane region" description="Helical" evidence="1">
    <location>
        <begin position="42"/>
        <end position="70"/>
    </location>
</feature>
<dbReference type="VEuPathDB" id="TriTrypDB:TRSC58_02552"/>
<gene>
    <name evidence="2" type="ORF">TRSC58_02552</name>
</gene>
<dbReference type="EMBL" id="AUPL01002552">
    <property type="protein sequence ID" value="ESL09724.1"/>
    <property type="molecule type" value="Genomic_DNA"/>
</dbReference>
<protein>
    <submittedName>
        <fullName evidence="2">Uncharacterized protein</fullName>
    </submittedName>
</protein>
<evidence type="ECO:0000256" key="1">
    <source>
        <dbReference type="SAM" id="Phobius"/>
    </source>
</evidence>
<proteinExistence type="predicted"/>
<dbReference type="Proteomes" id="UP000031737">
    <property type="component" value="Unassembled WGS sequence"/>
</dbReference>
<keyword evidence="1" id="KW-0472">Membrane</keyword>
<feature type="transmembrane region" description="Helical" evidence="1">
    <location>
        <begin position="380"/>
        <end position="403"/>
    </location>
</feature>
<organism evidence="2 3">
    <name type="scientific">Trypanosoma rangeli SC58</name>
    <dbReference type="NCBI Taxonomy" id="429131"/>
    <lineage>
        <taxon>Eukaryota</taxon>
        <taxon>Discoba</taxon>
        <taxon>Euglenozoa</taxon>
        <taxon>Kinetoplastea</taxon>
        <taxon>Metakinetoplastina</taxon>
        <taxon>Trypanosomatida</taxon>
        <taxon>Trypanosomatidae</taxon>
        <taxon>Trypanosoma</taxon>
        <taxon>Herpetosoma</taxon>
    </lineage>
</organism>
<keyword evidence="1" id="KW-1133">Transmembrane helix</keyword>